<gene>
    <name evidence="1" type="ORF">SPARVUS_LOCUS2837060</name>
</gene>
<protein>
    <submittedName>
        <fullName evidence="1">Uncharacterized protein</fullName>
    </submittedName>
</protein>
<organism evidence="1 2">
    <name type="scientific">Staurois parvus</name>
    <dbReference type="NCBI Taxonomy" id="386267"/>
    <lineage>
        <taxon>Eukaryota</taxon>
        <taxon>Metazoa</taxon>
        <taxon>Chordata</taxon>
        <taxon>Craniata</taxon>
        <taxon>Vertebrata</taxon>
        <taxon>Euteleostomi</taxon>
        <taxon>Amphibia</taxon>
        <taxon>Batrachia</taxon>
        <taxon>Anura</taxon>
        <taxon>Neobatrachia</taxon>
        <taxon>Ranoidea</taxon>
        <taxon>Ranidae</taxon>
        <taxon>Staurois</taxon>
    </lineage>
</organism>
<dbReference type="Proteomes" id="UP001162483">
    <property type="component" value="Unassembled WGS sequence"/>
</dbReference>
<dbReference type="EMBL" id="CATNWA010003857">
    <property type="protein sequence ID" value="CAI9546488.1"/>
    <property type="molecule type" value="Genomic_DNA"/>
</dbReference>
<proteinExistence type="predicted"/>
<sequence length="86" mass="9516">MYFNDGYLHLASAVHNPQSNCAQAAWSALKCLQGCLGKMSKNGPKLVYKPVGGRSLPFSYTKPQVFIVYHYDLLATSILTTNYIIS</sequence>
<accession>A0ABN9BG05</accession>
<evidence type="ECO:0000313" key="2">
    <source>
        <dbReference type="Proteomes" id="UP001162483"/>
    </source>
</evidence>
<keyword evidence="2" id="KW-1185">Reference proteome</keyword>
<comment type="caution">
    <text evidence="1">The sequence shown here is derived from an EMBL/GenBank/DDBJ whole genome shotgun (WGS) entry which is preliminary data.</text>
</comment>
<reference evidence="1" key="1">
    <citation type="submission" date="2023-05" db="EMBL/GenBank/DDBJ databases">
        <authorList>
            <person name="Stuckert A."/>
        </authorList>
    </citation>
    <scope>NUCLEOTIDE SEQUENCE</scope>
</reference>
<name>A0ABN9BG05_9NEOB</name>
<evidence type="ECO:0000313" key="1">
    <source>
        <dbReference type="EMBL" id="CAI9546488.1"/>
    </source>
</evidence>